<protein>
    <recommendedName>
        <fullName evidence="4">DUF2282 domain-containing protein</fullName>
    </recommendedName>
</protein>
<evidence type="ECO:0000313" key="3">
    <source>
        <dbReference type="Proteomes" id="UP000824321"/>
    </source>
</evidence>
<evidence type="ECO:0000313" key="2">
    <source>
        <dbReference type="EMBL" id="QZD94473.1"/>
    </source>
</evidence>
<feature type="signal peptide" evidence="1">
    <location>
        <begin position="1"/>
        <end position="27"/>
    </location>
</feature>
<dbReference type="EMBL" id="CP081294">
    <property type="protein sequence ID" value="QZD94473.1"/>
    <property type="molecule type" value="Genomic_DNA"/>
</dbReference>
<evidence type="ECO:0000256" key="1">
    <source>
        <dbReference type="SAM" id="SignalP"/>
    </source>
</evidence>
<accession>A0ABX9A5B3</accession>
<dbReference type="RefSeq" id="WP_221430218.1">
    <property type="nucleotide sequence ID" value="NZ_CP081294.1"/>
</dbReference>
<name>A0ABX9A5B3_9SPHN</name>
<keyword evidence="1" id="KW-0732">Signal</keyword>
<proteinExistence type="predicted"/>
<gene>
    <name evidence="2" type="ORF">K3136_10245</name>
</gene>
<keyword evidence="3" id="KW-1185">Reference proteome</keyword>
<dbReference type="Proteomes" id="UP000824321">
    <property type="component" value="Chromosome"/>
</dbReference>
<feature type="chain" id="PRO_5046798879" description="DUF2282 domain-containing protein" evidence="1">
    <location>
        <begin position="28"/>
        <end position="96"/>
    </location>
</feature>
<evidence type="ECO:0008006" key="4">
    <source>
        <dbReference type="Google" id="ProtNLM"/>
    </source>
</evidence>
<organism evidence="2 3">
    <name type="scientific">Qipengyuania gelatinilytica</name>
    <dbReference type="NCBI Taxonomy" id="2867231"/>
    <lineage>
        <taxon>Bacteria</taxon>
        <taxon>Pseudomonadati</taxon>
        <taxon>Pseudomonadota</taxon>
        <taxon>Alphaproteobacteria</taxon>
        <taxon>Sphingomonadales</taxon>
        <taxon>Erythrobacteraceae</taxon>
        <taxon>Qipengyuania</taxon>
    </lineage>
</organism>
<reference evidence="2 3" key="1">
    <citation type="submission" date="2021-08" db="EMBL/GenBank/DDBJ databases">
        <title>Comparative Genomics Analysis of the Genus Qipengyuania Reveals Extensive Genetic Diversity and Metabolic Versatility, Including the Description of Fifteen Novel Species.</title>
        <authorList>
            <person name="Liu Y."/>
        </authorList>
    </citation>
    <scope>NUCLEOTIDE SEQUENCE [LARGE SCALE GENOMIC DNA]</scope>
    <source>
        <strain evidence="2 3">1NDH1</strain>
    </source>
</reference>
<sequence length="96" mass="9482">MNTATRKTAATAAAAAAFALSSLSAFAAEPPAGSSGRALNADDTVHCYGVHSCKGQADCATSENACKGQNECKGHGFKAMKAGECLTKGGTIGDLG</sequence>